<accession>A0AAE4HRE9</accession>
<evidence type="ECO:0000313" key="2">
    <source>
        <dbReference type="Proteomes" id="UP001183682"/>
    </source>
</evidence>
<protein>
    <submittedName>
        <fullName evidence="1">Uncharacterized protein</fullName>
    </submittedName>
</protein>
<gene>
    <name evidence="1" type="ORF">P7E30_15150</name>
</gene>
<organism evidence="1 2">
    <name type="scientific">Enterococcus gallinarum</name>
    <dbReference type="NCBI Taxonomy" id="1353"/>
    <lineage>
        <taxon>Bacteria</taxon>
        <taxon>Bacillati</taxon>
        <taxon>Bacillota</taxon>
        <taxon>Bacilli</taxon>
        <taxon>Lactobacillales</taxon>
        <taxon>Enterococcaceae</taxon>
        <taxon>Enterococcus</taxon>
    </lineage>
</organism>
<comment type="caution">
    <text evidence="1">The sequence shown here is derived from an EMBL/GenBank/DDBJ whole genome shotgun (WGS) entry which is preliminary data.</text>
</comment>
<evidence type="ECO:0000313" key="1">
    <source>
        <dbReference type="EMBL" id="MDT2691513.1"/>
    </source>
</evidence>
<dbReference type="Proteomes" id="UP001183682">
    <property type="component" value="Unassembled WGS sequence"/>
</dbReference>
<dbReference type="EMBL" id="JARPZN010000015">
    <property type="protein sequence ID" value="MDT2691513.1"/>
    <property type="molecule type" value="Genomic_DNA"/>
</dbReference>
<reference evidence="1" key="1">
    <citation type="submission" date="2023-03" db="EMBL/GenBank/DDBJ databases">
        <authorList>
            <person name="Shen W."/>
            <person name="Cai J."/>
        </authorList>
    </citation>
    <scope>NUCLEOTIDE SEQUENCE</scope>
    <source>
        <strain evidence="1">K69-2</strain>
    </source>
</reference>
<name>A0AAE4HRE9_ENTGA</name>
<dbReference type="AlphaFoldDB" id="A0AAE4HRE9"/>
<dbReference type="RefSeq" id="WP_311810055.1">
    <property type="nucleotide sequence ID" value="NZ_JARPZN010000015.1"/>
</dbReference>
<sequence>MKKLKLGLVLKIGVLVGLVSSLVMIAMNLQRQQSYFENSIESIQFECDLAYDEKHELRETIDHNYVQQIIWKADSIRNFPDSFTSKFLLKEKDNQLKVEQAWEEVMNLAQDYSKQFAR</sequence>
<proteinExistence type="predicted"/>